<keyword evidence="4" id="KW-1185">Reference proteome</keyword>
<dbReference type="OMA" id="RSPAVEC"/>
<dbReference type="Proteomes" id="UP000001876">
    <property type="component" value="Unassembled WGS sequence"/>
</dbReference>
<dbReference type="PANTHER" id="PTHR38451">
    <property type="entry name" value="TRNA (ADENINE(22)-N(1))-METHYLTRANSFERASE"/>
    <property type="match status" value="1"/>
</dbReference>
<dbReference type="Pfam" id="PF23229">
    <property type="entry name" value="DUF7067"/>
    <property type="match status" value="1"/>
</dbReference>
<dbReference type="EMBL" id="GG663749">
    <property type="protein sequence ID" value="EEH51992.1"/>
    <property type="molecule type" value="Genomic_DNA"/>
</dbReference>
<dbReference type="OrthoDB" id="10642246at2759"/>
<dbReference type="RefSeq" id="XP_003063619.1">
    <property type="nucleotide sequence ID" value="XM_003063573.1"/>
</dbReference>
<dbReference type="CDD" id="cd02440">
    <property type="entry name" value="AdoMet_MTases"/>
    <property type="match status" value="1"/>
</dbReference>
<dbReference type="PANTHER" id="PTHR38451:SF1">
    <property type="entry name" value="TRNA (ADENINE(22)-N(1))-METHYLTRANSFERASE"/>
    <property type="match status" value="1"/>
</dbReference>
<organism evidence="4">
    <name type="scientific">Micromonas pusilla (strain CCMP1545)</name>
    <name type="common">Picoplanktonic green alga</name>
    <dbReference type="NCBI Taxonomy" id="564608"/>
    <lineage>
        <taxon>Eukaryota</taxon>
        <taxon>Viridiplantae</taxon>
        <taxon>Chlorophyta</taxon>
        <taxon>Mamiellophyceae</taxon>
        <taxon>Mamiellales</taxon>
        <taxon>Mamiellaceae</taxon>
        <taxon>Micromonas</taxon>
    </lineage>
</organism>
<dbReference type="KEGG" id="mpp:MICPUCDRAFT_53454"/>
<sequence>MAATLAAASPRPQPARVAATRRAGREPTPSSSSSSSHSSGYNTFDIIRSPSNARDVRARFRVKGEPDAPSKEEIGWNAPPGIPPNAWSVRMHVLADVIGDDAGVVADVGCGHGLLAIGLSTGGRCVKAIAIDASAPEVEAASANARKARAFCGGDACALNVDVRLGNGAEALNVADATNVIVVAGVGAKTMINILEAAALGGDGPGASVERLVLNPPAKDAEAIRRWLMDSSRRNARGPSVWVIDDERLVVENEQLHVVVAARRATATPQEEVDAASASGSGSGSARPDLADVVIGPVLRASSPEESPLLGCYLGQRLEWTVDARDAAAAAARRARDAIDVPTRLVEIRAFVRWEEAGKPENTSEEWRAAEFAAAREDLELEIISGASLNDIRRRFDAETAGDGDDGDAKIRASADDVARWTREARRLNDAVNVIWAALGYHRTSSAVDAARRQIT</sequence>
<feature type="region of interest" description="Disordered" evidence="1">
    <location>
        <begin position="1"/>
        <end position="47"/>
    </location>
</feature>
<dbReference type="Gene3D" id="3.40.50.150">
    <property type="entry name" value="Vaccinia Virus protein VP39"/>
    <property type="match status" value="1"/>
</dbReference>
<evidence type="ECO:0000313" key="4">
    <source>
        <dbReference type="Proteomes" id="UP000001876"/>
    </source>
</evidence>
<dbReference type="SUPFAM" id="SSF53335">
    <property type="entry name" value="S-adenosyl-L-methionine-dependent methyltransferases"/>
    <property type="match status" value="1"/>
</dbReference>
<dbReference type="GeneID" id="9689238"/>
<dbReference type="InterPro" id="IPR029063">
    <property type="entry name" value="SAM-dependent_MTases_sf"/>
</dbReference>
<dbReference type="Pfam" id="PF12847">
    <property type="entry name" value="Methyltransf_18"/>
    <property type="match status" value="1"/>
</dbReference>
<reference evidence="3 4" key="1">
    <citation type="journal article" date="2009" name="Science">
        <title>Green evolution and dynamic adaptations revealed by genomes of the marine picoeukaryotes Micromonas.</title>
        <authorList>
            <person name="Worden A.Z."/>
            <person name="Lee J.H."/>
            <person name="Mock T."/>
            <person name="Rouze P."/>
            <person name="Simmons M.P."/>
            <person name="Aerts A.L."/>
            <person name="Allen A.E."/>
            <person name="Cuvelier M.L."/>
            <person name="Derelle E."/>
            <person name="Everett M.V."/>
            <person name="Foulon E."/>
            <person name="Grimwood J."/>
            <person name="Gundlach H."/>
            <person name="Henrissat B."/>
            <person name="Napoli C."/>
            <person name="McDonald S.M."/>
            <person name="Parker M.S."/>
            <person name="Rombauts S."/>
            <person name="Salamov A."/>
            <person name="Von Dassow P."/>
            <person name="Badger J.H."/>
            <person name="Coutinho P.M."/>
            <person name="Demir E."/>
            <person name="Dubchak I."/>
            <person name="Gentemann C."/>
            <person name="Eikrem W."/>
            <person name="Gready J.E."/>
            <person name="John U."/>
            <person name="Lanier W."/>
            <person name="Lindquist E.A."/>
            <person name="Lucas S."/>
            <person name="Mayer K.F."/>
            <person name="Moreau H."/>
            <person name="Not F."/>
            <person name="Otillar R."/>
            <person name="Panaud O."/>
            <person name="Pangilinan J."/>
            <person name="Paulsen I."/>
            <person name="Piegu B."/>
            <person name="Poliakov A."/>
            <person name="Robbens S."/>
            <person name="Schmutz J."/>
            <person name="Toulza E."/>
            <person name="Wyss T."/>
            <person name="Zelensky A."/>
            <person name="Zhou K."/>
            <person name="Armbrust E.V."/>
            <person name="Bhattacharya D."/>
            <person name="Goodenough U.W."/>
            <person name="Van de Peer Y."/>
            <person name="Grigoriev I.V."/>
        </authorList>
    </citation>
    <scope>NUCLEOTIDE SEQUENCE [LARGE SCALE GENOMIC DNA]</scope>
    <source>
        <strain evidence="3 4">CCMP1545</strain>
    </source>
</reference>
<dbReference type="InterPro" id="IPR055495">
    <property type="entry name" value="CWD_DUF7067"/>
</dbReference>
<feature type="compositionally biased region" description="Low complexity" evidence="1">
    <location>
        <begin position="30"/>
        <end position="39"/>
    </location>
</feature>
<evidence type="ECO:0000256" key="1">
    <source>
        <dbReference type="SAM" id="MobiDB-lite"/>
    </source>
</evidence>
<evidence type="ECO:0000313" key="3">
    <source>
        <dbReference type="EMBL" id="EEH51992.1"/>
    </source>
</evidence>
<evidence type="ECO:0000259" key="2">
    <source>
        <dbReference type="Pfam" id="PF23229"/>
    </source>
</evidence>
<accession>C1N6V4</accession>
<protein>
    <submittedName>
        <fullName evidence="3">Predicted protein</fullName>
    </submittedName>
</protein>
<feature type="region of interest" description="Disordered" evidence="1">
    <location>
        <begin position="269"/>
        <end position="288"/>
    </location>
</feature>
<feature type="domain" description="DUF7067" evidence="2">
    <location>
        <begin position="345"/>
        <end position="396"/>
    </location>
</feature>
<dbReference type="STRING" id="564608.C1N6V4"/>
<name>C1N6V4_MICPC</name>
<gene>
    <name evidence="3" type="ORF">MICPUCDRAFT_53454</name>
</gene>
<proteinExistence type="predicted"/>
<feature type="compositionally biased region" description="Low complexity" evidence="1">
    <location>
        <begin position="275"/>
        <end position="286"/>
    </location>
</feature>
<dbReference type="AlphaFoldDB" id="C1N6V4"/>